<feature type="compositionally biased region" description="Gly residues" evidence="1">
    <location>
        <begin position="51"/>
        <end position="64"/>
    </location>
</feature>
<evidence type="ECO:0000313" key="2">
    <source>
        <dbReference type="EMBL" id="TDB96037.1"/>
    </source>
</evidence>
<gene>
    <name evidence="2" type="ORF">E1091_09680</name>
</gene>
<reference evidence="2 3" key="1">
    <citation type="submission" date="2019-02" db="EMBL/GenBank/DDBJ databases">
        <title>Draft genome sequences of novel Actinobacteria.</title>
        <authorList>
            <person name="Sahin N."/>
            <person name="Ay H."/>
            <person name="Saygin H."/>
        </authorList>
    </citation>
    <scope>NUCLEOTIDE SEQUENCE [LARGE SCALE GENOMIC DNA]</scope>
    <source>
        <strain evidence="2 3">JCM 30529</strain>
    </source>
</reference>
<dbReference type="Proteomes" id="UP000295626">
    <property type="component" value="Unassembled WGS sequence"/>
</dbReference>
<comment type="caution">
    <text evidence="2">The sequence shown here is derived from an EMBL/GenBank/DDBJ whole genome shotgun (WGS) entry which is preliminary data.</text>
</comment>
<dbReference type="InterPro" id="IPR006059">
    <property type="entry name" value="SBP"/>
</dbReference>
<accession>A0ABY2DJP8</accession>
<dbReference type="EMBL" id="SMKE01000289">
    <property type="protein sequence ID" value="TDB96037.1"/>
    <property type="molecule type" value="Genomic_DNA"/>
</dbReference>
<feature type="region of interest" description="Disordered" evidence="1">
    <location>
        <begin position="1"/>
        <end position="70"/>
    </location>
</feature>
<dbReference type="Pfam" id="PF01547">
    <property type="entry name" value="SBP_bac_1"/>
    <property type="match status" value="1"/>
</dbReference>
<feature type="compositionally biased region" description="Basic residues" evidence="1">
    <location>
        <begin position="10"/>
        <end position="20"/>
    </location>
</feature>
<evidence type="ECO:0000313" key="3">
    <source>
        <dbReference type="Proteomes" id="UP000295626"/>
    </source>
</evidence>
<sequence length="492" mass="52267">MPARGAGGRPARRSHRRGPALRRAAPGLSPRRGGQRRAGLLRRPGRAGRDPGPGAGRAGRGGRPVTGPGRLGRRTLLRAAVAAPVAGLAGCSGGATPVRVVVVWSAEELARFRAVLRGYPAGPVQATSAGDDIDAFLNARRLAGTSPDVAILPRPGLVTAYARRGWLAQVEAAASYRTPTGLADLLSPDGRRHGVWVKAAHKSLFWYLPSRLPTPPATWDELVALARRLGARARAGTGPAPLAVGAADGWVLTDWFENVLADVTDPPEYDALARGTADWQGRPVRAALLRLAELWGLPGAFPGGGRRALLTQFQESVIQVVRRREAVLLYGADFTDSVARTFRHGPEQPATFRFPGARAGVDGPLLVGGDVAVAFAGSTAGVRLVQWLTEVPSFGPWRRSGGYLSPDVSVPPWDYPDSMTQLLATELRQAASPRFDLSDRLPAPFTGSDGIGIWRIMQDFFADVTNAVPPAEAVRRTMVALSGAARDTERAR</sequence>
<proteinExistence type="predicted"/>
<name>A0ABY2DJP8_9ACTN</name>
<dbReference type="SUPFAM" id="SSF53850">
    <property type="entry name" value="Periplasmic binding protein-like II"/>
    <property type="match status" value="1"/>
</dbReference>
<dbReference type="Gene3D" id="3.40.190.10">
    <property type="entry name" value="Periplasmic binding protein-like II"/>
    <property type="match status" value="2"/>
</dbReference>
<protein>
    <submittedName>
        <fullName evidence="2">Extracellular solute-binding protein</fullName>
    </submittedName>
</protein>
<keyword evidence="3" id="KW-1185">Reference proteome</keyword>
<feature type="compositionally biased region" description="Low complexity" evidence="1">
    <location>
        <begin position="21"/>
        <end position="32"/>
    </location>
</feature>
<evidence type="ECO:0000256" key="1">
    <source>
        <dbReference type="SAM" id="MobiDB-lite"/>
    </source>
</evidence>
<organism evidence="2 3">
    <name type="scientific">Micromonospora fluostatini</name>
    <dbReference type="NCBI Taxonomy" id="1629071"/>
    <lineage>
        <taxon>Bacteria</taxon>
        <taxon>Bacillati</taxon>
        <taxon>Actinomycetota</taxon>
        <taxon>Actinomycetes</taxon>
        <taxon>Micromonosporales</taxon>
        <taxon>Micromonosporaceae</taxon>
        <taxon>Micromonospora</taxon>
    </lineage>
</organism>
<feature type="compositionally biased region" description="Basic residues" evidence="1">
    <location>
        <begin position="33"/>
        <end position="46"/>
    </location>
</feature>